<dbReference type="OrthoDB" id="196131at2759"/>
<keyword evidence="2" id="KW-0347">Helicase</keyword>
<evidence type="ECO:0000313" key="3">
    <source>
        <dbReference type="Proteomes" id="UP000187455"/>
    </source>
</evidence>
<feature type="region of interest" description="Disordered" evidence="1">
    <location>
        <begin position="1"/>
        <end position="85"/>
    </location>
</feature>
<dbReference type="AlphaFoldDB" id="A0A1R0GLP7"/>
<accession>A0A1R0GLP7</accession>
<protein>
    <submittedName>
        <fullName evidence="2">ATP-dependent RNA helicase dbp3</fullName>
    </submittedName>
</protein>
<gene>
    <name evidence="2" type="ORF">AYI68_g8161</name>
</gene>
<evidence type="ECO:0000313" key="2">
    <source>
        <dbReference type="EMBL" id="OLY77798.1"/>
    </source>
</evidence>
<comment type="caution">
    <text evidence="2">The sequence shown here is derived from an EMBL/GenBank/DDBJ whole genome shotgun (WGS) entry which is preliminary data.</text>
</comment>
<keyword evidence="2" id="KW-0547">Nucleotide-binding</keyword>
<feature type="compositionally biased region" description="Basic and acidic residues" evidence="1">
    <location>
        <begin position="29"/>
        <end position="75"/>
    </location>
</feature>
<dbReference type="InterPro" id="IPR027417">
    <property type="entry name" value="P-loop_NTPase"/>
</dbReference>
<dbReference type="STRING" id="133383.A0A1R0GLP7"/>
<keyword evidence="2" id="KW-0067">ATP-binding</keyword>
<dbReference type="EMBL" id="LSSL01007654">
    <property type="protein sequence ID" value="OLY77798.1"/>
    <property type="molecule type" value="Genomic_DNA"/>
</dbReference>
<keyword evidence="3" id="KW-1185">Reference proteome</keyword>
<feature type="non-terminal residue" evidence="2">
    <location>
        <position position="158"/>
    </location>
</feature>
<evidence type="ECO:0000256" key="1">
    <source>
        <dbReference type="SAM" id="MobiDB-lite"/>
    </source>
</evidence>
<dbReference type="GO" id="GO:0004386">
    <property type="term" value="F:helicase activity"/>
    <property type="evidence" value="ECO:0007669"/>
    <property type="project" value="UniProtKB-KW"/>
</dbReference>
<dbReference type="Proteomes" id="UP000187455">
    <property type="component" value="Unassembled WGS sequence"/>
</dbReference>
<name>A0A1R0GLP7_9FUNG</name>
<organism evidence="2 3">
    <name type="scientific">Smittium mucronatum</name>
    <dbReference type="NCBI Taxonomy" id="133383"/>
    <lineage>
        <taxon>Eukaryota</taxon>
        <taxon>Fungi</taxon>
        <taxon>Fungi incertae sedis</taxon>
        <taxon>Zoopagomycota</taxon>
        <taxon>Kickxellomycotina</taxon>
        <taxon>Harpellomycetes</taxon>
        <taxon>Harpellales</taxon>
        <taxon>Legeriomycetaceae</taxon>
        <taxon>Smittium</taxon>
    </lineage>
</organism>
<sequence length="158" mass="17158">MKASPAEIADNSNIKGSKNKDKKSKKRSSTSEEVGRKEKKEKKSENKEKESKSKGKKSESKKSKSESKEGADTKKTGGAGESSEIEIVEFMQQNGVRITSVETGKDMSKVYPPILSFGGSGFDKDLLSSCSSFDKPTPIQSACWRILTEGKDIVGIAE</sequence>
<keyword evidence="2" id="KW-0378">Hydrolase</keyword>
<dbReference type="Gene3D" id="3.40.50.300">
    <property type="entry name" value="P-loop containing nucleotide triphosphate hydrolases"/>
    <property type="match status" value="1"/>
</dbReference>
<proteinExistence type="predicted"/>
<reference evidence="2 3" key="1">
    <citation type="journal article" date="2016" name="Mol. Biol. Evol.">
        <title>Genome-Wide Survey of Gut Fungi (Harpellales) Reveals the First Horizontally Transferred Ubiquitin Gene from a Mosquito Host.</title>
        <authorList>
            <person name="Wang Y."/>
            <person name="White M.M."/>
            <person name="Kvist S."/>
            <person name="Moncalvo J.M."/>
        </authorList>
    </citation>
    <scope>NUCLEOTIDE SEQUENCE [LARGE SCALE GENOMIC DNA]</scope>
    <source>
        <strain evidence="2 3">ALG-7-W6</strain>
    </source>
</reference>